<accession>A0A074N2T4</accession>
<feature type="region of interest" description="Disordered" evidence="1">
    <location>
        <begin position="1"/>
        <end position="42"/>
    </location>
</feature>
<evidence type="ECO:0000313" key="2">
    <source>
        <dbReference type="EMBL" id="KEO99120.1"/>
    </source>
</evidence>
<protein>
    <submittedName>
        <fullName evidence="2">Uncharacterized protein</fullName>
    </submittedName>
</protein>
<organism evidence="2 3">
    <name type="scientific">Erythrobacter litoralis</name>
    <dbReference type="NCBI Taxonomy" id="39960"/>
    <lineage>
        <taxon>Bacteria</taxon>
        <taxon>Pseudomonadati</taxon>
        <taxon>Pseudomonadota</taxon>
        <taxon>Alphaproteobacteria</taxon>
        <taxon>Sphingomonadales</taxon>
        <taxon>Erythrobacteraceae</taxon>
        <taxon>Erythrobacter/Porphyrobacter group</taxon>
        <taxon>Erythrobacter</taxon>
    </lineage>
</organism>
<dbReference type="EMBL" id="JMIX01000002">
    <property type="protein sequence ID" value="KEO99120.1"/>
    <property type="molecule type" value="Genomic_DNA"/>
</dbReference>
<evidence type="ECO:0000256" key="1">
    <source>
        <dbReference type="SAM" id="MobiDB-lite"/>
    </source>
</evidence>
<evidence type="ECO:0000313" key="3">
    <source>
        <dbReference type="Proteomes" id="UP000027866"/>
    </source>
</evidence>
<comment type="caution">
    <text evidence="2">The sequence shown here is derived from an EMBL/GenBank/DDBJ whole genome shotgun (WGS) entry which is preliminary data.</text>
</comment>
<dbReference type="Proteomes" id="UP000027866">
    <property type="component" value="Unassembled WGS sequence"/>
</dbReference>
<dbReference type="AlphaFoldDB" id="A0A074N2T4"/>
<reference evidence="2 3" key="1">
    <citation type="submission" date="2014-04" db="EMBL/GenBank/DDBJ databases">
        <title>A comprehensive comparison of genomes of Erythrobacter spp. Strains.</title>
        <authorList>
            <person name="Zheng Q."/>
        </authorList>
    </citation>
    <scope>NUCLEOTIDE SEQUENCE [LARGE SCALE GENOMIC DNA]</scope>
    <source>
        <strain evidence="2 3">DSM 8509</strain>
    </source>
</reference>
<gene>
    <name evidence="2" type="ORF">EH32_04680</name>
</gene>
<proteinExistence type="predicted"/>
<sequence>MDDESAAIGRIARAPDEAARLQPVDQRRHAATGKAKRRADIARGLRPAFDQQAQRAPVVPAEPEPACGLDIETVDRALKQAHGAGKGSFRKRDVGKGGLRKRGL</sequence>
<name>A0A074N2T4_9SPHN</name>
<feature type="region of interest" description="Disordered" evidence="1">
    <location>
        <begin position="81"/>
        <end position="104"/>
    </location>
</feature>
<keyword evidence="3" id="KW-1185">Reference proteome</keyword>